<reference evidence="1" key="1">
    <citation type="submission" date="2023-03" db="EMBL/GenBank/DDBJ databases">
        <title>Massive genome expansion in bonnet fungi (Mycena s.s.) driven by repeated elements and novel gene families across ecological guilds.</title>
        <authorList>
            <consortium name="Lawrence Berkeley National Laboratory"/>
            <person name="Harder C.B."/>
            <person name="Miyauchi S."/>
            <person name="Viragh M."/>
            <person name="Kuo A."/>
            <person name="Thoen E."/>
            <person name="Andreopoulos B."/>
            <person name="Lu D."/>
            <person name="Skrede I."/>
            <person name="Drula E."/>
            <person name="Henrissat B."/>
            <person name="Morin E."/>
            <person name="Kohler A."/>
            <person name="Barry K."/>
            <person name="LaButti K."/>
            <person name="Morin E."/>
            <person name="Salamov A."/>
            <person name="Lipzen A."/>
            <person name="Mereny Z."/>
            <person name="Hegedus B."/>
            <person name="Baldrian P."/>
            <person name="Stursova M."/>
            <person name="Weitz H."/>
            <person name="Taylor A."/>
            <person name="Grigoriev I.V."/>
            <person name="Nagy L.G."/>
            <person name="Martin F."/>
            <person name="Kauserud H."/>
        </authorList>
    </citation>
    <scope>NUCLEOTIDE SEQUENCE</scope>
    <source>
        <strain evidence="1">CBHHK067</strain>
    </source>
</reference>
<name>A0AAD7CL93_MYCRO</name>
<dbReference type="EMBL" id="JARKIE010000357">
    <property type="protein sequence ID" value="KAJ7651832.1"/>
    <property type="molecule type" value="Genomic_DNA"/>
</dbReference>
<dbReference type="Proteomes" id="UP001221757">
    <property type="component" value="Unassembled WGS sequence"/>
</dbReference>
<evidence type="ECO:0000313" key="2">
    <source>
        <dbReference type="Proteomes" id="UP001221757"/>
    </source>
</evidence>
<sequence>METAFTPKCPVSSLLSVNTTGRPYGTPQPILSQLQGPINITALDVSFSEFDTATLDTLCTFFPHLTKLIITTFPNIGEEVFEPVASKATKFFESLADTTLPPTLRHLALSCGFECESALMFAGEMPAFTDLCVGPAVRCPNLTSFWLDRQDFLFQWHKVRDGTAHEDTAHDFRDANIMRMTFALFWETGDSV</sequence>
<evidence type="ECO:0000313" key="1">
    <source>
        <dbReference type="EMBL" id="KAJ7651832.1"/>
    </source>
</evidence>
<protein>
    <submittedName>
        <fullName evidence="1">Uncharacterized protein</fullName>
    </submittedName>
</protein>
<keyword evidence="2" id="KW-1185">Reference proteome</keyword>
<dbReference type="AlphaFoldDB" id="A0AAD7CL93"/>
<accession>A0AAD7CL93</accession>
<gene>
    <name evidence="1" type="ORF">B0H17DRAFT_1215176</name>
</gene>
<comment type="caution">
    <text evidence="1">The sequence shown here is derived from an EMBL/GenBank/DDBJ whole genome shotgun (WGS) entry which is preliminary data.</text>
</comment>
<proteinExistence type="predicted"/>
<organism evidence="1 2">
    <name type="scientific">Mycena rosella</name>
    <name type="common">Pink bonnet</name>
    <name type="synonym">Agaricus rosellus</name>
    <dbReference type="NCBI Taxonomy" id="1033263"/>
    <lineage>
        <taxon>Eukaryota</taxon>
        <taxon>Fungi</taxon>
        <taxon>Dikarya</taxon>
        <taxon>Basidiomycota</taxon>
        <taxon>Agaricomycotina</taxon>
        <taxon>Agaricomycetes</taxon>
        <taxon>Agaricomycetidae</taxon>
        <taxon>Agaricales</taxon>
        <taxon>Marasmiineae</taxon>
        <taxon>Mycenaceae</taxon>
        <taxon>Mycena</taxon>
    </lineage>
</organism>